<dbReference type="OrthoDB" id="10069167at2759"/>
<reference evidence="7 8" key="1">
    <citation type="submission" date="2015-12" db="EMBL/GenBank/DDBJ databases">
        <title>The genome of Folsomia candida.</title>
        <authorList>
            <person name="Faddeeva A."/>
            <person name="Derks M.F."/>
            <person name="Anvar Y."/>
            <person name="Smit S."/>
            <person name="Van Straalen N."/>
            <person name="Roelofs D."/>
        </authorList>
    </citation>
    <scope>NUCLEOTIDE SEQUENCE [LARGE SCALE GENOMIC DNA]</scope>
    <source>
        <strain evidence="7 8">VU population</strain>
        <tissue evidence="7">Whole body</tissue>
    </source>
</reference>
<evidence type="ECO:0000313" key="8">
    <source>
        <dbReference type="Proteomes" id="UP000198287"/>
    </source>
</evidence>
<dbReference type="InterPro" id="IPR047120">
    <property type="entry name" value="Pk/Esn/Tes"/>
</dbReference>
<keyword evidence="8" id="KW-1185">Reference proteome</keyword>
<gene>
    <name evidence="7" type="ORF">Fcan01_02869</name>
</gene>
<accession>A0A226F382</accession>
<dbReference type="InterPro" id="IPR001781">
    <property type="entry name" value="Znf_LIM"/>
</dbReference>
<dbReference type="AlphaFoldDB" id="A0A226F382"/>
<dbReference type="PANTHER" id="PTHR24211:SF22">
    <property type="entry name" value="TESTIN"/>
    <property type="match status" value="1"/>
</dbReference>
<dbReference type="OMA" id="DHPHINS"/>
<dbReference type="Gene3D" id="2.10.110.10">
    <property type="entry name" value="Cysteine Rich Protein"/>
    <property type="match status" value="3"/>
</dbReference>
<keyword evidence="1 4" id="KW-0479">Metal-binding</keyword>
<evidence type="ECO:0000256" key="2">
    <source>
        <dbReference type="ARBA" id="ARBA00022833"/>
    </source>
</evidence>
<comment type="caution">
    <text evidence="7">The sequence shown here is derived from an EMBL/GenBank/DDBJ whole genome shotgun (WGS) entry which is preliminary data.</text>
</comment>
<evidence type="ECO:0000256" key="1">
    <source>
        <dbReference type="ARBA" id="ARBA00022723"/>
    </source>
</evidence>
<dbReference type="SUPFAM" id="SSF57716">
    <property type="entry name" value="Glucocorticoid receptor-like (DNA-binding domain)"/>
    <property type="match status" value="2"/>
</dbReference>
<dbReference type="PROSITE" id="PS50023">
    <property type="entry name" value="LIM_DOMAIN_2"/>
    <property type="match status" value="2"/>
</dbReference>
<protein>
    <submittedName>
        <fullName evidence="7">Prickle-like protein 1</fullName>
    </submittedName>
</protein>
<keyword evidence="2 4" id="KW-0862">Zinc</keyword>
<dbReference type="Proteomes" id="UP000198287">
    <property type="component" value="Unassembled WGS sequence"/>
</dbReference>
<organism evidence="7 8">
    <name type="scientific">Folsomia candida</name>
    <name type="common">Springtail</name>
    <dbReference type="NCBI Taxonomy" id="158441"/>
    <lineage>
        <taxon>Eukaryota</taxon>
        <taxon>Metazoa</taxon>
        <taxon>Ecdysozoa</taxon>
        <taxon>Arthropoda</taxon>
        <taxon>Hexapoda</taxon>
        <taxon>Collembola</taxon>
        <taxon>Entomobryomorpha</taxon>
        <taxon>Isotomoidea</taxon>
        <taxon>Isotomidae</taxon>
        <taxon>Proisotominae</taxon>
        <taxon>Folsomia</taxon>
    </lineage>
</organism>
<evidence type="ECO:0000259" key="6">
    <source>
        <dbReference type="PROSITE" id="PS50023"/>
    </source>
</evidence>
<evidence type="ECO:0000313" key="7">
    <source>
        <dbReference type="EMBL" id="OXA63386.1"/>
    </source>
</evidence>
<proteinExistence type="predicted"/>
<keyword evidence="3 4" id="KW-0440">LIM domain</keyword>
<dbReference type="PANTHER" id="PTHR24211">
    <property type="entry name" value="LIM DOMAIN-CONTAINING PROTEIN"/>
    <property type="match status" value="1"/>
</dbReference>
<name>A0A226F382_FOLCA</name>
<sequence>MKIIAKNYESTNSKRQVEEEERIDMFDHFAKQRIEEDKRRKEAKDYFTKTPLTPQVVHPNTTAEIDAGKLNPPFTRNLFPKMPGNCSSANNDVGSVPFIQPMGSRDYLLQTKFVQCMKSKWEEKMRSLNPPLPPLHKCVPRFFHHQTSPTQDEKRSNLFSQRQETEEENLKSHSHFKSIETQTSQILAHEIPYSENVKNCTEINEAAKKCALHVITNFELLDDSSTDHPHINSNTQHGPYQKKDRKSLVPLEKSIEGLLPVVQHNPQVLPQPPLPFESYVDGSEYEKSEMLERRNMDQAMSEHDFETGSYVTRINSETSKAQESSENHNNSQIIQEQYHEIKKSELGDTYSVVSSEKQLFNNSDEHLFMNKRKLSLNARRHSSVDNEGDDDDKSSIALEIDGRFPRRATINDNDHIILESLNQDFNDTVLQHDVETKSDQVFKSKSELNTTSNVNNNTKNIENILRNLSEESTYYTATSAIPGSSKVSDGKEESLHKSLEILKTRSYEVCHKCRKLVKPGEAIFQINNGHENLNVWHRWGCFVCHECQVQLGEMDHLFFEGEPYCYQHYVLVAHVPKCHACGEYIFDLSYTSAAGYFWHKDHFVCKSCRVPLVDTKYVGVHGNVFCFKCYDKGFVKICETCKEKILPREAYIQSGHYFWHSNDNCLHCGTCHKSLVGHSLFFRRDKKLFCNRYCALRRDDPI</sequence>
<feature type="domain" description="LIM zinc-binding" evidence="6">
    <location>
        <begin position="576"/>
        <end position="636"/>
    </location>
</feature>
<feature type="domain" description="LIM zinc-binding" evidence="6">
    <location>
        <begin position="508"/>
        <end position="575"/>
    </location>
</feature>
<dbReference type="PROSITE" id="PS00478">
    <property type="entry name" value="LIM_DOMAIN_1"/>
    <property type="match status" value="1"/>
</dbReference>
<evidence type="ECO:0000256" key="3">
    <source>
        <dbReference type="ARBA" id="ARBA00023038"/>
    </source>
</evidence>
<dbReference type="GO" id="GO:0046872">
    <property type="term" value="F:metal ion binding"/>
    <property type="evidence" value="ECO:0007669"/>
    <property type="project" value="UniProtKB-KW"/>
</dbReference>
<feature type="region of interest" description="Disordered" evidence="5">
    <location>
        <begin position="146"/>
        <end position="177"/>
    </location>
</feature>
<dbReference type="EMBL" id="LNIX01000001">
    <property type="protein sequence ID" value="OXA63386.1"/>
    <property type="molecule type" value="Genomic_DNA"/>
</dbReference>
<dbReference type="Pfam" id="PF00412">
    <property type="entry name" value="LIM"/>
    <property type="match status" value="3"/>
</dbReference>
<evidence type="ECO:0000256" key="5">
    <source>
        <dbReference type="SAM" id="MobiDB-lite"/>
    </source>
</evidence>
<dbReference type="SMART" id="SM00132">
    <property type="entry name" value="LIM"/>
    <property type="match status" value="3"/>
</dbReference>
<evidence type="ECO:0000256" key="4">
    <source>
        <dbReference type="PROSITE-ProRule" id="PRU00125"/>
    </source>
</evidence>
<dbReference type="STRING" id="158441.A0A226F382"/>